<name>A0ABS6SKR4_9SPHN</name>
<sequence length="201" mass="22418">MSEKTEIAQRLVRDDVQFISSLLNIERRNLLPDCFADCAKALRALSLRIEILSFIDNFVFAKNGSPTLPADEFLAALIELMNDRYKFTLSGLAIEVGGVVSHRKSRGIALIINEVLIAWMRGRSSDDGTEASFEFTRMPDEIVLRIKLAPLIDEESEVSRVVLTELLREHAGDMQPTNLAGESGWSITLPDPNHLKFSDSA</sequence>
<dbReference type="RefSeq" id="WP_218315999.1">
    <property type="nucleotide sequence ID" value="NZ_JAGSPB010000001.1"/>
</dbReference>
<reference evidence="1 2" key="1">
    <citation type="submission" date="2021-04" db="EMBL/GenBank/DDBJ databases">
        <authorList>
            <person name="Pira H."/>
            <person name="Risdian C."/>
            <person name="Wink J."/>
        </authorList>
    </citation>
    <scope>NUCLEOTIDE SEQUENCE [LARGE SCALE GENOMIC DNA]</scope>
    <source>
        <strain evidence="1 2">WH131</strain>
    </source>
</reference>
<accession>A0ABS6SKR4</accession>
<keyword evidence="2" id="KW-1185">Reference proteome</keyword>
<evidence type="ECO:0000313" key="2">
    <source>
        <dbReference type="Proteomes" id="UP000699975"/>
    </source>
</evidence>
<proteinExistence type="predicted"/>
<protein>
    <submittedName>
        <fullName evidence="1">Uncharacterized protein</fullName>
    </submittedName>
</protein>
<gene>
    <name evidence="1" type="ORF">KCG45_05150</name>
</gene>
<comment type="caution">
    <text evidence="1">The sequence shown here is derived from an EMBL/GenBank/DDBJ whole genome shotgun (WGS) entry which is preliminary data.</text>
</comment>
<dbReference type="EMBL" id="JAGSPB010000001">
    <property type="protein sequence ID" value="MBV7265557.1"/>
    <property type="molecule type" value="Genomic_DNA"/>
</dbReference>
<organism evidence="1 2">
    <name type="scientific">Erythrobacter ani</name>
    <dbReference type="NCBI Taxonomy" id="2827235"/>
    <lineage>
        <taxon>Bacteria</taxon>
        <taxon>Pseudomonadati</taxon>
        <taxon>Pseudomonadota</taxon>
        <taxon>Alphaproteobacteria</taxon>
        <taxon>Sphingomonadales</taxon>
        <taxon>Erythrobacteraceae</taxon>
        <taxon>Erythrobacter/Porphyrobacter group</taxon>
        <taxon>Erythrobacter</taxon>
    </lineage>
</organism>
<evidence type="ECO:0000313" key="1">
    <source>
        <dbReference type="EMBL" id="MBV7265557.1"/>
    </source>
</evidence>
<dbReference type="Proteomes" id="UP000699975">
    <property type="component" value="Unassembled WGS sequence"/>
</dbReference>